<keyword evidence="2" id="KW-1185">Reference proteome</keyword>
<dbReference type="Proteomes" id="UP000298787">
    <property type="component" value="Chromosome 23"/>
</dbReference>
<organism evidence="1 2">
    <name type="scientific">Collichthys lucidus</name>
    <name type="common">Big head croaker</name>
    <name type="synonym">Sciaena lucida</name>
    <dbReference type="NCBI Taxonomy" id="240159"/>
    <lineage>
        <taxon>Eukaryota</taxon>
        <taxon>Metazoa</taxon>
        <taxon>Chordata</taxon>
        <taxon>Craniata</taxon>
        <taxon>Vertebrata</taxon>
        <taxon>Euteleostomi</taxon>
        <taxon>Actinopterygii</taxon>
        <taxon>Neopterygii</taxon>
        <taxon>Teleostei</taxon>
        <taxon>Neoteleostei</taxon>
        <taxon>Acanthomorphata</taxon>
        <taxon>Eupercaria</taxon>
        <taxon>Sciaenidae</taxon>
        <taxon>Collichthys</taxon>
    </lineage>
</organism>
<reference evidence="1 2" key="1">
    <citation type="submission" date="2019-01" db="EMBL/GenBank/DDBJ databases">
        <title>Genome Assembly of Collichthys lucidus.</title>
        <authorList>
            <person name="Cai M."/>
            <person name="Xiao S."/>
        </authorList>
    </citation>
    <scope>NUCLEOTIDE SEQUENCE [LARGE SCALE GENOMIC DNA]</scope>
    <source>
        <strain evidence="1">JT15FE1705JMU</strain>
        <tissue evidence="1">Muscle</tissue>
    </source>
</reference>
<evidence type="ECO:0000313" key="2">
    <source>
        <dbReference type="Proteomes" id="UP000298787"/>
    </source>
</evidence>
<evidence type="ECO:0000313" key="1">
    <source>
        <dbReference type="EMBL" id="TKS91621.1"/>
    </source>
</evidence>
<proteinExistence type="predicted"/>
<dbReference type="EMBL" id="CM014100">
    <property type="protein sequence ID" value="TKS91621.1"/>
    <property type="molecule type" value="Genomic_DNA"/>
</dbReference>
<accession>A0A4U5VTH9</accession>
<name>A0A4U5VTH9_COLLU</name>
<protein>
    <submittedName>
        <fullName evidence="1">Uncharacterized protein</fullName>
    </submittedName>
</protein>
<gene>
    <name evidence="1" type="ORF">D9C73_026180</name>
</gene>
<sequence length="140" mass="15727">MTQKMSQLSRCLPCSRSIFNTGVSHHRQLTRRTELRGKREDYFEPVQDALTAFIHAKTNNTEACCFYIISMCICNRHFHAPTHRVRNSPSPASCSPPSKATLCPGSGIRWRLLRTGRCDLSVSGCCYLVVYTAGVKVDES</sequence>
<dbReference type="AlphaFoldDB" id="A0A4U5VTH9"/>